<dbReference type="Gene3D" id="1.10.1740.10">
    <property type="match status" value="1"/>
</dbReference>
<accession>A0ABN2QT98</accession>
<keyword evidence="8" id="KW-1185">Reference proteome</keyword>
<dbReference type="EMBL" id="BAAANN010000010">
    <property type="protein sequence ID" value="GAA1957701.1"/>
    <property type="molecule type" value="Genomic_DNA"/>
</dbReference>
<feature type="domain" description="RNA polymerase sigma-70 region 2" evidence="6">
    <location>
        <begin position="29"/>
        <end position="97"/>
    </location>
</feature>
<dbReference type="NCBIfam" id="TIGR02937">
    <property type="entry name" value="sigma70-ECF"/>
    <property type="match status" value="1"/>
</dbReference>
<dbReference type="InterPro" id="IPR013325">
    <property type="entry name" value="RNA_pol_sigma_r2"/>
</dbReference>
<dbReference type="InterPro" id="IPR014284">
    <property type="entry name" value="RNA_pol_sigma-70_dom"/>
</dbReference>
<evidence type="ECO:0000256" key="2">
    <source>
        <dbReference type="ARBA" id="ARBA00023015"/>
    </source>
</evidence>
<evidence type="ECO:0000259" key="6">
    <source>
        <dbReference type="Pfam" id="PF04542"/>
    </source>
</evidence>
<dbReference type="SUPFAM" id="SSF88659">
    <property type="entry name" value="Sigma3 and sigma4 domains of RNA polymerase sigma factors"/>
    <property type="match status" value="1"/>
</dbReference>
<dbReference type="InterPro" id="IPR007627">
    <property type="entry name" value="RNA_pol_sigma70_r2"/>
</dbReference>
<reference evidence="7 8" key="1">
    <citation type="journal article" date="2019" name="Int. J. Syst. Evol. Microbiol.">
        <title>The Global Catalogue of Microorganisms (GCM) 10K type strain sequencing project: providing services to taxonomists for standard genome sequencing and annotation.</title>
        <authorList>
            <consortium name="The Broad Institute Genomics Platform"/>
            <consortium name="The Broad Institute Genome Sequencing Center for Infectious Disease"/>
            <person name="Wu L."/>
            <person name="Ma J."/>
        </authorList>
    </citation>
    <scope>NUCLEOTIDE SEQUENCE [LARGE SCALE GENOMIC DNA]</scope>
    <source>
        <strain evidence="7 8">JCM 14545</strain>
    </source>
</reference>
<dbReference type="InterPro" id="IPR039425">
    <property type="entry name" value="RNA_pol_sigma-70-like"/>
</dbReference>
<keyword evidence="2" id="KW-0805">Transcription regulation</keyword>
<dbReference type="PANTHER" id="PTHR43133">
    <property type="entry name" value="RNA POLYMERASE ECF-TYPE SIGMA FACTO"/>
    <property type="match status" value="1"/>
</dbReference>
<dbReference type="Gene3D" id="1.10.10.10">
    <property type="entry name" value="Winged helix-like DNA-binding domain superfamily/Winged helix DNA-binding domain"/>
    <property type="match status" value="1"/>
</dbReference>
<dbReference type="PANTHER" id="PTHR43133:SF8">
    <property type="entry name" value="RNA POLYMERASE SIGMA FACTOR HI_1459-RELATED"/>
    <property type="match status" value="1"/>
</dbReference>
<comment type="similarity">
    <text evidence="1">Belongs to the sigma-70 factor family. ECF subfamily.</text>
</comment>
<evidence type="ECO:0000313" key="7">
    <source>
        <dbReference type="EMBL" id="GAA1957701.1"/>
    </source>
</evidence>
<evidence type="ECO:0000256" key="4">
    <source>
        <dbReference type="ARBA" id="ARBA00023125"/>
    </source>
</evidence>
<dbReference type="InterPro" id="IPR013324">
    <property type="entry name" value="RNA_pol_sigma_r3/r4-like"/>
</dbReference>
<evidence type="ECO:0000256" key="1">
    <source>
        <dbReference type="ARBA" id="ARBA00010641"/>
    </source>
</evidence>
<keyword evidence="3" id="KW-0731">Sigma factor</keyword>
<organism evidence="7 8">
    <name type="scientific">Amycolatopsis minnesotensis</name>
    <dbReference type="NCBI Taxonomy" id="337894"/>
    <lineage>
        <taxon>Bacteria</taxon>
        <taxon>Bacillati</taxon>
        <taxon>Actinomycetota</taxon>
        <taxon>Actinomycetes</taxon>
        <taxon>Pseudonocardiales</taxon>
        <taxon>Pseudonocardiaceae</taxon>
        <taxon>Amycolatopsis</taxon>
    </lineage>
</organism>
<keyword evidence="4" id="KW-0238">DNA-binding</keyword>
<name>A0ABN2QT98_9PSEU</name>
<dbReference type="RefSeq" id="WP_344418166.1">
    <property type="nucleotide sequence ID" value="NZ_BAAANN010000010.1"/>
</dbReference>
<proteinExistence type="inferred from homology"/>
<gene>
    <name evidence="7" type="ORF">GCM10009754_29830</name>
</gene>
<evidence type="ECO:0000256" key="5">
    <source>
        <dbReference type="ARBA" id="ARBA00023163"/>
    </source>
</evidence>
<dbReference type="Proteomes" id="UP001501116">
    <property type="component" value="Unassembled WGS sequence"/>
</dbReference>
<evidence type="ECO:0000313" key="8">
    <source>
        <dbReference type="Proteomes" id="UP001501116"/>
    </source>
</evidence>
<sequence>MWDSVKDGSSEAVLLDAVRAGDLGAWDVLFRKHAEPLRRVAAGWLSQPADREDLTAEAFVRVLDVVRGGGGPRESLRPYLVVTMRNLAATWGRGRRRVELCGEVPEPDGHAQVAGGEELALRRWNEQLAWAAYCALPGRWRTVLWRTVAEGDSPREVAPLLGISPNGVAVLALRAREGLRQAYLQAQVPPAATPCCLEPRRRMGSWARGAVPRRQAGLIAAHIAACGPCWAVAARLAEANRELPPVPCSTTARRASPSVRVSE</sequence>
<dbReference type="SUPFAM" id="SSF88946">
    <property type="entry name" value="Sigma2 domain of RNA polymerase sigma factors"/>
    <property type="match status" value="1"/>
</dbReference>
<protein>
    <submittedName>
        <fullName evidence="7">Sigma-70 family RNA polymerase sigma factor</fullName>
    </submittedName>
</protein>
<keyword evidence="5" id="KW-0804">Transcription</keyword>
<dbReference type="InterPro" id="IPR036388">
    <property type="entry name" value="WH-like_DNA-bd_sf"/>
</dbReference>
<evidence type="ECO:0000256" key="3">
    <source>
        <dbReference type="ARBA" id="ARBA00023082"/>
    </source>
</evidence>
<dbReference type="Pfam" id="PF04542">
    <property type="entry name" value="Sigma70_r2"/>
    <property type="match status" value="1"/>
</dbReference>
<comment type="caution">
    <text evidence="7">The sequence shown here is derived from an EMBL/GenBank/DDBJ whole genome shotgun (WGS) entry which is preliminary data.</text>
</comment>